<keyword evidence="3" id="KW-0472">Membrane</keyword>
<feature type="coiled-coil region" evidence="1">
    <location>
        <begin position="130"/>
        <end position="175"/>
    </location>
</feature>
<keyword evidence="1" id="KW-0175">Coiled coil</keyword>
<feature type="compositionally biased region" description="Pro residues" evidence="2">
    <location>
        <begin position="80"/>
        <end position="102"/>
    </location>
</feature>
<keyword evidence="5" id="KW-1185">Reference proteome</keyword>
<evidence type="ECO:0000313" key="4">
    <source>
        <dbReference type="EMBL" id="EGU47022.1"/>
    </source>
</evidence>
<sequence>MTGAYWCKAGVQCVAQIETHVGCHEDRCFGDAPYTGDKCENPETEGVMCSDSTCSTARPEPEKPPTPDPDPDTEHKPTDPTKPIPDPNPLPPVDVKPPPPEVVDPEPEVPEPELTPDSNGDVVKAVTNLNRDVNKALNDLNIDINKANAEQNGELMLLNANVKQNSEHLAKLREENIDIYDNTKALIQNLNKDVTSAVNRNTERIDGELERVGEKLDGIGTTLDEMTNVDTSGAGVSATCIETDTCVSYYETKYPEGLSGMASTQLAELKTEVIDGFVASFGELDLSNAERPKFGLPVPFYGWLYFSDYVDMDWIFSFLRFCFMVTTVFMCRRIVFGG</sequence>
<feature type="transmembrane region" description="Helical" evidence="3">
    <location>
        <begin position="314"/>
        <end position="335"/>
    </location>
</feature>
<evidence type="ECO:0000256" key="1">
    <source>
        <dbReference type="SAM" id="Coils"/>
    </source>
</evidence>
<gene>
    <name evidence="4" type="ORF">VII00023_02064</name>
</gene>
<keyword evidence="3" id="KW-0812">Transmembrane</keyword>
<comment type="caution">
    <text evidence="4">The sequence shown here is derived from an EMBL/GenBank/DDBJ whole genome shotgun (WGS) entry which is preliminary data.</text>
</comment>
<accession>F9RY22</accession>
<protein>
    <submittedName>
        <fullName evidence="4">Uncharacterized protein</fullName>
    </submittedName>
</protein>
<proteinExistence type="predicted"/>
<dbReference type="Proteomes" id="UP000004605">
    <property type="component" value="Unassembled WGS sequence"/>
</dbReference>
<name>F9RY22_9VIBR</name>
<reference evidence="4 5" key="1">
    <citation type="journal article" date="2012" name="Int. J. Syst. Evol. Microbiol.">
        <title>Vibrio caribbeanicus sp. nov., isolated from the marine sponge Scleritoderma cyanea.</title>
        <authorList>
            <person name="Hoffmann M."/>
            <person name="Monday S.R."/>
            <person name="Allard M.W."/>
            <person name="Strain E.A."/>
            <person name="Whittaker P."/>
            <person name="Naum M."/>
            <person name="McCarthy P.J."/>
            <person name="Lopez J.V."/>
            <person name="Fischer M."/>
            <person name="Brown E.W."/>
        </authorList>
    </citation>
    <scope>NUCLEOTIDE SEQUENCE [LARGE SCALE GENOMIC DNA]</scope>
    <source>
        <strain evidence="4 5">ATCC 700023</strain>
    </source>
</reference>
<feature type="region of interest" description="Disordered" evidence="2">
    <location>
        <begin position="44"/>
        <end position="121"/>
    </location>
</feature>
<evidence type="ECO:0000256" key="3">
    <source>
        <dbReference type="SAM" id="Phobius"/>
    </source>
</evidence>
<dbReference type="AlphaFoldDB" id="F9RY22"/>
<organism evidence="4 5">
    <name type="scientific">Vibrio ichthyoenteri ATCC 700023</name>
    <dbReference type="NCBI Taxonomy" id="870968"/>
    <lineage>
        <taxon>Bacteria</taxon>
        <taxon>Pseudomonadati</taxon>
        <taxon>Pseudomonadota</taxon>
        <taxon>Gammaproteobacteria</taxon>
        <taxon>Vibrionales</taxon>
        <taxon>Vibrionaceae</taxon>
        <taxon>Vibrio</taxon>
    </lineage>
</organism>
<keyword evidence="3" id="KW-1133">Transmembrane helix</keyword>
<evidence type="ECO:0000256" key="2">
    <source>
        <dbReference type="SAM" id="MobiDB-lite"/>
    </source>
</evidence>
<dbReference type="EMBL" id="AFWF01000030">
    <property type="protein sequence ID" value="EGU47022.1"/>
    <property type="molecule type" value="Genomic_DNA"/>
</dbReference>
<evidence type="ECO:0000313" key="5">
    <source>
        <dbReference type="Proteomes" id="UP000004605"/>
    </source>
</evidence>